<dbReference type="PANTHER" id="PTHR43591:SF110">
    <property type="entry name" value="RHODANESE DOMAIN-CONTAINING PROTEIN"/>
    <property type="match status" value="1"/>
</dbReference>
<keyword evidence="3" id="KW-0830">Ubiquinone</keyword>
<evidence type="ECO:0000313" key="4">
    <source>
        <dbReference type="Proteomes" id="UP001205311"/>
    </source>
</evidence>
<name>A0ABT1I2F2_STRSD</name>
<evidence type="ECO:0000256" key="1">
    <source>
        <dbReference type="SAM" id="MobiDB-lite"/>
    </source>
</evidence>
<dbReference type="Proteomes" id="UP001205311">
    <property type="component" value="Unassembled WGS sequence"/>
</dbReference>
<dbReference type="Pfam" id="PF13649">
    <property type="entry name" value="Methyltransf_25"/>
    <property type="match status" value="1"/>
</dbReference>
<keyword evidence="4" id="KW-1185">Reference proteome</keyword>
<feature type="region of interest" description="Disordered" evidence="1">
    <location>
        <begin position="248"/>
        <end position="271"/>
    </location>
</feature>
<feature type="domain" description="Methyltransferase" evidence="2">
    <location>
        <begin position="50"/>
        <end position="144"/>
    </location>
</feature>
<gene>
    <name evidence="3" type="ORF">LX15_005690</name>
</gene>
<dbReference type="SUPFAM" id="SSF53335">
    <property type="entry name" value="S-adenosyl-L-methionine-dependent methyltransferases"/>
    <property type="match status" value="1"/>
</dbReference>
<dbReference type="RefSeq" id="WP_253673483.1">
    <property type="nucleotide sequence ID" value="NZ_JAMTCP010000053.1"/>
</dbReference>
<comment type="caution">
    <text evidence="3">The sequence shown here is derived from an EMBL/GenBank/DDBJ whole genome shotgun (WGS) entry which is preliminary data.</text>
</comment>
<sequence length="271" mass="29537">MAEQGATPTSWESAEVVADYVALYDLVRWVLGYPFAFRAAGLGRPDVRAVLDFGCGPGLVADRMARTFGVRVHAVDASPSMVALARAVGNPLVEARQVVANRMPFLADGSVDAAISCFVFVCVPARADLRAILDEIHRVLRPGGRFTLLTPNPDETGLVRHSARFGEPHTHYASGDPVPVSLRGRDGWMDIVDTHWSTATLRELFEEAGFRIVAEERPVVADARGVVDDELIENAPWVVEHQTPPFLLLTGERPGERPTPVPPVENARSSR</sequence>
<accession>A0ABT1I2F2</accession>
<dbReference type="CDD" id="cd02440">
    <property type="entry name" value="AdoMet_MTases"/>
    <property type="match status" value="1"/>
</dbReference>
<reference evidence="3 4" key="1">
    <citation type="submission" date="2022-06" db="EMBL/GenBank/DDBJ databases">
        <title>Genomic Encyclopedia of Archaeal and Bacterial Type Strains, Phase II (KMG-II): from individual species to whole genera.</title>
        <authorList>
            <person name="Goeker M."/>
        </authorList>
    </citation>
    <scope>NUCLEOTIDE SEQUENCE [LARGE SCALE GENOMIC DNA]</scope>
    <source>
        <strain evidence="3 4">DSM 40477</strain>
    </source>
</reference>
<protein>
    <submittedName>
        <fullName evidence="3">Ubiquinone/menaquinone biosynthesis C-methylase UbiE</fullName>
    </submittedName>
</protein>
<evidence type="ECO:0000313" key="3">
    <source>
        <dbReference type="EMBL" id="MCP2261963.1"/>
    </source>
</evidence>
<dbReference type="InterPro" id="IPR029063">
    <property type="entry name" value="SAM-dependent_MTases_sf"/>
</dbReference>
<evidence type="ECO:0000259" key="2">
    <source>
        <dbReference type="Pfam" id="PF13649"/>
    </source>
</evidence>
<dbReference type="PANTHER" id="PTHR43591">
    <property type="entry name" value="METHYLTRANSFERASE"/>
    <property type="match status" value="1"/>
</dbReference>
<dbReference type="EMBL" id="JAMTCP010000053">
    <property type="protein sequence ID" value="MCP2261963.1"/>
    <property type="molecule type" value="Genomic_DNA"/>
</dbReference>
<proteinExistence type="predicted"/>
<dbReference type="Gene3D" id="3.40.50.150">
    <property type="entry name" value="Vaccinia Virus protein VP39"/>
    <property type="match status" value="1"/>
</dbReference>
<organism evidence="3 4">
    <name type="scientific">Streptoalloteichus tenebrarius (strain ATCC 17920 / DSM 40477 / JCM 4838 / CBS 697.72 / NBRC 16177 / NCIMB 11028 / NRRL B-12390 / A12253. 1 / ISP 5477)</name>
    <name type="common">Streptomyces tenebrarius</name>
    <dbReference type="NCBI Taxonomy" id="1933"/>
    <lineage>
        <taxon>Bacteria</taxon>
        <taxon>Bacillati</taxon>
        <taxon>Actinomycetota</taxon>
        <taxon>Actinomycetes</taxon>
        <taxon>Pseudonocardiales</taxon>
        <taxon>Pseudonocardiaceae</taxon>
        <taxon>Streptoalloteichus</taxon>
    </lineage>
</organism>
<dbReference type="InterPro" id="IPR041698">
    <property type="entry name" value="Methyltransf_25"/>
</dbReference>